<evidence type="ECO:0000313" key="8">
    <source>
        <dbReference type="Proteomes" id="UP000092462"/>
    </source>
</evidence>
<dbReference type="RefSeq" id="XP_055700495.1">
    <property type="nucleotide sequence ID" value="XM_055844520.1"/>
</dbReference>
<evidence type="ECO:0000259" key="6">
    <source>
        <dbReference type="PROSITE" id="PS50940"/>
    </source>
</evidence>
<dbReference type="KEGG" id="ppap:129800251"/>
<keyword evidence="1" id="KW-0147">Chitin-binding</keyword>
<dbReference type="SMART" id="SM00494">
    <property type="entry name" value="ChtBD2"/>
    <property type="match status" value="3"/>
</dbReference>
<dbReference type="Proteomes" id="UP000092462">
    <property type="component" value="Unassembled WGS sequence"/>
</dbReference>
<feature type="domain" description="Chitin-binding type-2" evidence="6">
    <location>
        <begin position="117"/>
        <end position="177"/>
    </location>
</feature>
<keyword evidence="2" id="KW-0732">Signal</keyword>
<evidence type="ECO:0000256" key="3">
    <source>
        <dbReference type="ARBA" id="ARBA00022737"/>
    </source>
</evidence>
<dbReference type="AlphaFoldDB" id="A0A1B0DLW5"/>
<reference evidence="7" key="1">
    <citation type="submission" date="2022-08" db="UniProtKB">
        <authorList>
            <consortium name="EnsemblMetazoa"/>
        </authorList>
    </citation>
    <scope>IDENTIFICATION</scope>
    <source>
        <strain evidence="7">Israel</strain>
    </source>
</reference>
<dbReference type="GeneID" id="129800251"/>
<dbReference type="OrthoDB" id="6020543at2759"/>
<dbReference type="GO" id="GO:0005576">
    <property type="term" value="C:extracellular region"/>
    <property type="evidence" value="ECO:0007669"/>
    <property type="project" value="InterPro"/>
</dbReference>
<keyword evidence="8" id="KW-1185">Reference proteome</keyword>
<keyword evidence="5" id="KW-0325">Glycoprotein</keyword>
<organism evidence="7 8">
    <name type="scientific">Phlebotomus papatasi</name>
    <name type="common">Sandfly</name>
    <dbReference type="NCBI Taxonomy" id="29031"/>
    <lineage>
        <taxon>Eukaryota</taxon>
        <taxon>Metazoa</taxon>
        <taxon>Ecdysozoa</taxon>
        <taxon>Arthropoda</taxon>
        <taxon>Hexapoda</taxon>
        <taxon>Insecta</taxon>
        <taxon>Pterygota</taxon>
        <taxon>Neoptera</taxon>
        <taxon>Endopterygota</taxon>
        <taxon>Diptera</taxon>
        <taxon>Nematocera</taxon>
        <taxon>Psychodoidea</taxon>
        <taxon>Psychodidae</taxon>
        <taxon>Phlebotomus</taxon>
        <taxon>Phlebotomus</taxon>
    </lineage>
</organism>
<accession>A0A1B0DLW5</accession>
<dbReference type="VEuPathDB" id="VectorBase:PPAPM1_008064"/>
<name>A0A1B0DLW5_PHLPP</name>
<protein>
    <recommendedName>
        <fullName evidence="6">Chitin-binding type-2 domain-containing protein</fullName>
    </recommendedName>
</protein>
<keyword evidence="4" id="KW-1015">Disulfide bond</keyword>
<sequence>MREIKILICGLFVCIFSITPLSTQDVDLDEICQGMPNGTYVPDPLACESFYLCLTDEPPRWAECPNDYWFNPDTAVCDLQENVDCVHVTTEPPTTTTTTTTTTTVATTTWDPDIEPGIYCPSQDNPFTILFLQSFVDCGTYYICYHGRPHRFQCVSGMYWNPFWNQCDYPQNTHCQINPNPFPVCPRNGLSIFPHPDECDSYIYCLNGEPSIQKCPFYHHWDIGSQSCMLRDRARCVSD</sequence>
<evidence type="ECO:0000256" key="2">
    <source>
        <dbReference type="ARBA" id="ARBA00022729"/>
    </source>
</evidence>
<keyword evidence="3" id="KW-0677">Repeat</keyword>
<dbReference type="EMBL" id="AJVK01016578">
    <property type="status" value="NOT_ANNOTATED_CDS"/>
    <property type="molecule type" value="Genomic_DNA"/>
</dbReference>
<feature type="domain" description="Chitin-binding type-2" evidence="6">
    <location>
        <begin position="29"/>
        <end position="87"/>
    </location>
</feature>
<dbReference type="SUPFAM" id="SSF57625">
    <property type="entry name" value="Invertebrate chitin-binding proteins"/>
    <property type="match status" value="3"/>
</dbReference>
<proteinExistence type="predicted"/>
<dbReference type="PANTHER" id="PTHR23301">
    <property type="entry name" value="CHITIN BINDING PERITROPHIN-A"/>
    <property type="match status" value="1"/>
</dbReference>
<dbReference type="Pfam" id="PF01607">
    <property type="entry name" value="CBM_14"/>
    <property type="match status" value="3"/>
</dbReference>
<evidence type="ECO:0000256" key="1">
    <source>
        <dbReference type="ARBA" id="ARBA00022669"/>
    </source>
</evidence>
<dbReference type="EnsemblMetazoa" id="PPAI009355-RA">
    <property type="protein sequence ID" value="PPAI009355-PA"/>
    <property type="gene ID" value="PPAI009355"/>
</dbReference>
<feature type="domain" description="Chitin-binding type-2" evidence="6">
    <location>
        <begin position="182"/>
        <end position="238"/>
    </location>
</feature>
<dbReference type="Gene3D" id="2.170.140.10">
    <property type="entry name" value="Chitin binding domain"/>
    <property type="match status" value="3"/>
</dbReference>
<dbReference type="GO" id="GO:0008061">
    <property type="term" value="F:chitin binding"/>
    <property type="evidence" value="ECO:0007669"/>
    <property type="project" value="UniProtKB-KW"/>
</dbReference>
<evidence type="ECO:0000256" key="5">
    <source>
        <dbReference type="ARBA" id="ARBA00023180"/>
    </source>
</evidence>
<dbReference type="PANTHER" id="PTHR23301:SF0">
    <property type="entry name" value="CHITIN-BINDING TYPE-2 DOMAIN-CONTAINING PROTEIN-RELATED"/>
    <property type="match status" value="1"/>
</dbReference>
<evidence type="ECO:0000313" key="7">
    <source>
        <dbReference type="EnsemblMetazoa" id="PPAI009355-PA"/>
    </source>
</evidence>
<dbReference type="VEuPathDB" id="VectorBase:PPAI009355"/>
<dbReference type="InterPro" id="IPR036508">
    <property type="entry name" value="Chitin-bd_dom_sf"/>
</dbReference>
<dbReference type="PROSITE" id="PS50940">
    <property type="entry name" value="CHIT_BIND_II"/>
    <property type="match status" value="3"/>
</dbReference>
<dbReference type="InterPro" id="IPR051940">
    <property type="entry name" value="Chitin_bind-dev_reg"/>
</dbReference>
<evidence type="ECO:0000256" key="4">
    <source>
        <dbReference type="ARBA" id="ARBA00023157"/>
    </source>
</evidence>
<dbReference type="InterPro" id="IPR002557">
    <property type="entry name" value="Chitin-bd_dom"/>
</dbReference>